<gene>
    <name evidence="1" type="ORF">BTCBT_006974</name>
</gene>
<protein>
    <submittedName>
        <fullName evidence="1">Uncharacterized protein</fullName>
    </submittedName>
</protein>
<dbReference type="RefSeq" id="WP_001048631.1">
    <property type="nucleotide sequence ID" value="NZ_ARXZ02000054.1"/>
</dbReference>
<evidence type="ECO:0000313" key="2">
    <source>
        <dbReference type="Proteomes" id="UP000013487"/>
    </source>
</evidence>
<reference evidence="1 2" key="1">
    <citation type="journal article" date="2013" name="Genome Announc.">
        <title>Draft Genome Sequence of Bacillus thuringiensis var. thuringiensis Strain T01-328, a Brazilian Isolate That Produces a Soluble Pesticide Protein, Cry1Ia.</title>
        <authorList>
            <person name="Varani A.M."/>
            <person name="Lemos M.V."/>
            <person name="Fernandes C.C."/>
            <person name="Lemos E.G."/>
            <person name="Alves E.C."/>
            <person name="Desiderio J.A."/>
        </authorList>
    </citation>
    <scope>NUCLEOTIDE SEQUENCE [LARGE SCALE GENOMIC DNA]</scope>
    <source>
        <strain evidence="1 2">T01-328</strain>
    </source>
</reference>
<proteinExistence type="predicted"/>
<dbReference type="AlphaFoldDB" id="A0AAN4HC15"/>
<organism evidence="1 2">
    <name type="scientific">Bacillus thuringiensis T01-328</name>
    <dbReference type="NCBI Taxonomy" id="1324966"/>
    <lineage>
        <taxon>Bacteria</taxon>
        <taxon>Bacillati</taxon>
        <taxon>Bacillota</taxon>
        <taxon>Bacilli</taxon>
        <taxon>Bacillales</taxon>
        <taxon>Bacillaceae</taxon>
        <taxon>Bacillus</taxon>
        <taxon>Bacillus cereus group</taxon>
    </lineage>
</organism>
<comment type="caution">
    <text evidence="1">The sequence shown here is derived from an EMBL/GenBank/DDBJ whole genome shotgun (WGS) entry which is preliminary data.</text>
</comment>
<evidence type="ECO:0000313" key="1">
    <source>
        <dbReference type="EMBL" id="ERH96897.1"/>
    </source>
</evidence>
<name>A0AAN4HC15_BACTU</name>
<dbReference type="EMBL" id="ARXZ02000054">
    <property type="protein sequence ID" value="ERH96897.1"/>
    <property type="molecule type" value="Genomic_DNA"/>
</dbReference>
<dbReference type="Proteomes" id="UP000013487">
    <property type="component" value="Unassembled WGS sequence"/>
</dbReference>
<accession>A0AAN4HC15</accession>
<sequence>MNLHFENWIHEQKISEESLILFDESIMCYRVGAYRASFLMSYLGFMKALRDRLLKSDKPSLVNEHDWEKVRNDLRDDKIWEDIVLKTIQEKEKKKAGSKEIPRSKVFLISNDLIEEIPYWRKKRNECAHAKETIIEHSHVETFWLFLQSNLSKFVVNGGKDALLNKIEKHFDKKYTEPNSDFMHLINQIPLVVKSHEIPVLLKTILDDYVELYDDPKKQQYLFWKSIAYTPDKKLYSCFLEFMKLDNNIFCEFISVFPDKLVEFIEDTSLIRLFWTDLLFKKVGPYCDNFWNLVHTLLVHNKIPTLEINEFIEKISRYLGSWGLPDDEQTIVLKKHGIFSILRDKIFESGVLNRNGGYSYANNNANKIMYYLKNNSLDTLIVQELNEFFIGFRFGEFYPLMQKYIKDTPNFINLFREIASKQDITLCNFFKEESAKEVSEV</sequence>